<dbReference type="InterPro" id="IPR029044">
    <property type="entry name" value="Nucleotide-diphossugar_trans"/>
</dbReference>
<reference evidence="3" key="1">
    <citation type="journal article" date="2019" name="Int. J. Syst. Evol. Microbiol.">
        <title>The Global Catalogue of Microorganisms (GCM) 10K type strain sequencing project: providing services to taxonomists for standard genome sequencing and annotation.</title>
        <authorList>
            <consortium name="The Broad Institute Genomics Platform"/>
            <consortium name="The Broad Institute Genome Sequencing Center for Infectious Disease"/>
            <person name="Wu L."/>
            <person name="Ma J."/>
        </authorList>
    </citation>
    <scope>NUCLEOTIDE SEQUENCE [LARGE SCALE GENOMIC DNA]</scope>
    <source>
        <strain evidence="3">JCM 31319</strain>
    </source>
</reference>
<proteinExistence type="predicted"/>
<dbReference type="InterPro" id="IPR001173">
    <property type="entry name" value="Glyco_trans_2-like"/>
</dbReference>
<keyword evidence="2" id="KW-0328">Glycosyltransferase</keyword>
<dbReference type="Proteomes" id="UP001597094">
    <property type="component" value="Unassembled WGS sequence"/>
</dbReference>
<accession>A0ABW3SY90</accession>
<dbReference type="Gene3D" id="3.90.550.10">
    <property type="entry name" value="Spore Coat Polysaccharide Biosynthesis Protein SpsA, Chain A"/>
    <property type="match status" value="1"/>
</dbReference>
<feature type="non-terminal residue" evidence="2">
    <location>
        <position position="250"/>
    </location>
</feature>
<keyword evidence="3" id="KW-1185">Reference proteome</keyword>
<evidence type="ECO:0000313" key="2">
    <source>
        <dbReference type="EMBL" id="MFD1188891.1"/>
    </source>
</evidence>
<evidence type="ECO:0000259" key="1">
    <source>
        <dbReference type="Pfam" id="PF00535"/>
    </source>
</evidence>
<gene>
    <name evidence="2" type="ORF">ACFQ2O_21990</name>
</gene>
<dbReference type="SUPFAM" id="SSF53448">
    <property type="entry name" value="Nucleotide-diphospho-sugar transferases"/>
    <property type="match status" value="1"/>
</dbReference>
<dbReference type="RefSeq" id="WP_377533116.1">
    <property type="nucleotide sequence ID" value="NZ_JBHTLD010000470.1"/>
</dbReference>
<feature type="domain" description="Glycosyltransferase 2-like" evidence="1">
    <location>
        <begin position="3"/>
        <end position="125"/>
    </location>
</feature>
<sequence>LFVYNRPTHTKKTVAALLKNKFASDSDLFIYSDAPKKSEAEKDVSEVRQYISQIQGFKSVKVIEREKNLGLATSIIQGVTEVVNIYGRVIVLEDDLVTAPSFLSYMNTALKLYQQDDAVISVHGYVYPANINLVQNTFFLKGADCWGWATWKRGWDLFETDGSKLLQQLHAQELTTEFDFDNSYPYTQMLIDQINKKNDSWAIRWYASAFLENKYTLYPTKTLVKNIGLDMSGTHSGIDATLNDSSLSAE</sequence>
<comment type="caution">
    <text evidence="2">The sequence shown here is derived from an EMBL/GenBank/DDBJ whole genome shotgun (WGS) entry which is preliminary data.</text>
</comment>
<dbReference type="EC" id="2.4.-.-" evidence="2"/>
<organism evidence="2 3">
    <name type="scientific">Pontibacter rugosus</name>
    <dbReference type="NCBI Taxonomy" id="1745966"/>
    <lineage>
        <taxon>Bacteria</taxon>
        <taxon>Pseudomonadati</taxon>
        <taxon>Bacteroidota</taxon>
        <taxon>Cytophagia</taxon>
        <taxon>Cytophagales</taxon>
        <taxon>Hymenobacteraceae</taxon>
        <taxon>Pontibacter</taxon>
    </lineage>
</organism>
<feature type="non-terminal residue" evidence="2">
    <location>
        <position position="1"/>
    </location>
</feature>
<evidence type="ECO:0000313" key="3">
    <source>
        <dbReference type="Proteomes" id="UP001597094"/>
    </source>
</evidence>
<keyword evidence="2" id="KW-0808">Transferase</keyword>
<dbReference type="Pfam" id="PF00535">
    <property type="entry name" value="Glycos_transf_2"/>
    <property type="match status" value="1"/>
</dbReference>
<name>A0ABW3SY90_9BACT</name>
<dbReference type="GO" id="GO:0016757">
    <property type="term" value="F:glycosyltransferase activity"/>
    <property type="evidence" value="ECO:0007669"/>
    <property type="project" value="UniProtKB-KW"/>
</dbReference>
<protein>
    <submittedName>
        <fullName evidence="2">Glycosyltransferase</fullName>
        <ecNumber evidence="2">2.4.-.-</ecNumber>
    </submittedName>
</protein>
<dbReference type="EMBL" id="JBHTLD010000470">
    <property type="protein sequence ID" value="MFD1188891.1"/>
    <property type="molecule type" value="Genomic_DNA"/>
</dbReference>